<feature type="chain" id="PRO_5028219067" evidence="11">
    <location>
        <begin position="27"/>
        <end position="1015"/>
    </location>
</feature>
<dbReference type="PANTHER" id="PTHR20851:SF0">
    <property type="entry name" value="APOLIPOPROTEIN(A)"/>
    <property type="match status" value="1"/>
</dbReference>
<proteinExistence type="predicted"/>
<feature type="compositionally biased region" description="Gly residues" evidence="9">
    <location>
        <begin position="997"/>
        <end position="1015"/>
    </location>
</feature>
<accession>A0A6P4Z9D1</accession>
<dbReference type="InterPro" id="IPR036055">
    <property type="entry name" value="LDL_receptor-like_sf"/>
</dbReference>
<reference evidence="16" key="1">
    <citation type="submission" date="2025-08" db="UniProtKB">
        <authorList>
            <consortium name="RefSeq"/>
        </authorList>
    </citation>
    <scope>IDENTIFICATION</scope>
    <source>
        <tissue evidence="16">Gonad</tissue>
    </source>
</reference>
<dbReference type="PRINTS" id="PR00018">
    <property type="entry name" value="KRINGLE"/>
</dbReference>
<dbReference type="PROSITE" id="PS50261">
    <property type="entry name" value="G_PROTEIN_RECEP_F2_4"/>
    <property type="match status" value="1"/>
</dbReference>
<dbReference type="Gene3D" id="2.40.20.10">
    <property type="entry name" value="Plasminogen Kringle 4"/>
    <property type="match status" value="2"/>
</dbReference>
<feature type="domain" description="Kringle" evidence="12">
    <location>
        <begin position="385"/>
        <end position="441"/>
    </location>
</feature>
<evidence type="ECO:0000256" key="9">
    <source>
        <dbReference type="SAM" id="MobiDB-lite"/>
    </source>
</evidence>
<dbReference type="GeneID" id="109476710"/>
<dbReference type="InterPro" id="IPR001212">
    <property type="entry name" value="Somatomedin_B_dom"/>
</dbReference>
<dbReference type="InterPro" id="IPR018056">
    <property type="entry name" value="Kringle_CS"/>
</dbReference>
<feature type="disulfide bond" evidence="7">
    <location>
        <begin position="299"/>
        <end position="338"/>
    </location>
</feature>
<feature type="signal peptide" evidence="11">
    <location>
        <begin position="1"/>
        <end position="26"/>
    </location>
</feature>
<feature type="transmembrane region" description="Helical" evidence="10">
    <location>
        <begin position="739"/>
        <end position="760"/>
    </location>
</feature>
<evidence type="ECO:0000256" key="4">
    <source>
        <dbReference type="ARBA" id="ARBA00022989"/>
    </source>
</evidence>
<feature type="region of interest" description="Disordered" evidence="9">
    <location>
        <begin position="939"/>
        <end position="1015"/>
    </location>
</feature>
<feature type="domain" description="G-protein coupled receptors family 2 profile 2" evidence="13">
    <location>
        <begin position="641"/>
        <end position="875"/>
    </location>
</feature>
<evidence type="ECO:0000256" key="1">
    <source>
        <dbReference type="ARBA" id="ARBA00004141"/>
    </source>
</evidence>
<gene>
    <name evidence="16" type="primary">LOC109476710</name>
</gene>
<feature type="disulfide bond" evidence="7">
    <location>
        <begin position="385"/>
        <end position="424"/>
    </location>
</feature>
<keyword evidence="4 10" id="KW-1133">Transmembrane helix</keyword>
<keyword evidence="11" id="KW-0732">Signal</keyword>
<evidence type="ECO:0000313" key="15">
    <source>
        <dbReference type="Proteomes" id="UP000515135"/>
    </source>
</evidence>
<evidence type="ECO:0000256" key="11">
    <source>
        <dbReference type="SAM" id="SignalP"/>
    </source>
</evidence>
<feature type="disulfide bond" evidence="8">
    <location>
        <begin position="250"/>
        <end position="268"/>
    </location>
</feature>
<dbReference type="FunFam" id="1.20.1070.10:FF:000428">
    <property type="entry name" value="Uncharacterized protein"/>
    <property type="match status" value="1"/>
</dbReference>
<dbReference type="PROSITE" id="PS50068">
    <property type="entry name" value="LDLRA_2"/>
    <property type="match status" value="3"/>
</dbReference>
<feature type="disulfide bond" evidence="8">
    <location>
        <begin position="176"/>
        <end position="194"/>
    </location>
</feature>
<comment type="caution">
    <text evidence="7">Lacks conserved residue(s) required for the propagation of feature annotation.</text>
</comment>
<keyword evidence="3 10" id="KW-0812">Transmembrane</keyword>
<dbReference type="CDD" id="cd00112">
    <property type="entry name" value="LDLa"/>
    <property type="match status" value="3"/>
</dbReference>
<dbReference type="KEGG" id="bbel:109476710"/>
<sequence length="1015" mass="112480">MGNKSPTRTTLVLLWGLCHCLPAALALTGGWAETDPTWVTPDEWQSEDGVRHAAGYVLDFNFRTGWRRAADENTWRLTFDMQAPITLSRIRMWYYRERAVTVLRAMPRAHRFETVKHFPASDLSGIFNTDEIRLNEVDLTGFLDTGQLWRLQFTSIGVPNTFEVMEVKFFQDEDICANGATINKARVCDGTDDCGDNSDERHCCERRDKIACNNGECIDPQILNKPVSSTCDGEEDCSDGSDESCVAVPCENGAMFHPAGRCDGRYDCGDNTDEKNCGCYYLRDKGTSYRGRANQDDSCQHWTSQYPHAHNHTPEAYPSAWLEANYCRNPDGKDRPWCYTSNPLIRWMYCDDVFACDAVPTRCFYEIDKGRSYAGRVNRAGDRLCQRWDSQTPHIHPHTPQAHPDAGLEENFCRNPDNKDRPWCYTTDPTLRWDFCNVMECADPTSLDFIGQECEGEYTCNSQWAMTRWRLCSCDHDCSFFGDCCEDVPESSLAQPTRDDRHLWRCVPGFITKPSFWLVADCPDQWADAFTRDQCLKQVDPSSPVTWFTGCPRRHGSSNKTIPFQNCSEPALNFTSEEFRVLPNGSVHLLSSNVSCPAEHVAILNTTASICGECVLQHFSNHTHGGQTVNSWEANQGWVTLSLVTVSGVAVLGFVVHTVQSGQWKKVPQKLKVQMTTCTVAAEVLFVLRVVVPSGPGCTAYAVLLHYLLLTAFTSMNALSMDLFLTFRDDLDRAKLHKYVLFTWLAPVPVVVATVIVEFGSSVWVGYGESCWIGNPTASLVAFGVPVLCALLLNVFLVTFALLAIRKSFQIADKAKSRSDISKAWVYMRISFLSGVTWILGFIYPFVNNRAVEYVFIVLNASQGLLLTVVMTLTWEVVEKWKSAIEARFGLGEPNQDNLATATAGTHQTTIRATEAGSAVEIPMSTLADVEGNRASLHLTEPRQDNEATTSNGSQQTEAMEGGTEAKEGGTGAKEGGTEAKEGGAKAKEGGNRAKEGGAGVKKGGTGAKEGGTGP</sequence>
<keyword evidence="15" id="KW-1185">Reference proteome</keyword>
<feature type="transmembrane region" description="Helical" evidence="10">
    <location>
        <begin position="826"/>
        <end position="847"/>
    </location>
</feature>
<dbReference type="InterPro" id="IPR000832">
    <property type="entry name" value="GPCR_2_secretin-like"/>
</dbReference>
<name>A0A6P4Z9D1_BRABE</name>
<evidence type="ECO:0000259" key="13">
    <source>
        <dbReference type="PROSITE" id="PS50261"/>
    </source>
</evidence>
<dbReference type="Gene3D" id="4.10.400.10">
    <property type="entry name" value="Low-density Lipoprotein Receptor"/>
    <property type="match status" value="3"/>
</dbReference>
<dbReference type="SMART" id="SM00192">
    <property type="entry name" value="LDLa"/>
    <property type="match status" value="3"/>
</dbReference>
<feature type="disulfide bond" evidence="7">
    <location>
        <begin position="327"/>
        <end position="350"/>
    </location>
</feature>
<dbReference type="PROSITE" id="PS00021">
    <property type="entry name" value="KRINGLE_1"/>
    <property type="match status" value="2"/>
</dbReference>
<dbReference type="CDD" id="cd00108">
    <property type="entry name" value="KR"/>
    <property type="match status" value="2"/>
</dbReference>
<dbReference type="InterPro" id="IPR038178">
    <property type="entry name" value="Kringle_sf"/>
</dbReference>
<dbReference type="Pfam" id="PF00002">
    <property type="entry name" value="7tm_2"/>
    <property type="match status" value="1"/>
</dbReference>
<comment type="subcellular location">
    <subcellularLocation>
        <location evidence="1">Membrane</location>
        <topology evidence="1">Multi-pass membrane protein</topology>
    </subcellularLocation>
</comment>
<feature type="disulfide bond" evidence="8">
    <location>
        <begin position="188"/>
        <end position="203"/>
    </location>
</feature>
<feature type="domain" description="SMB" evidence="14">
    <location>
        <begin position="450"/>
        <end position="497"/>
    </location>
</feature>
<dbReference type="GO" id="GO:0016020">
    <property type="term" value="C:membrane"/>
    <property type="evidence" value="ECO:0007669"/>
    <property type="project" value="UniProtKB-SubCell"/>
</dbReference>
<dbReference type="AlphaFoldDB" id="A0A6P4Z9D1"/>
<dbReference type="InterPro" id="IPR000001">
    <property type="entry name" value="Kringle"/>
</dbReference>
<dbReference type="Proteomes" id="UP000515135">
    <property type="component" value="Unplaced"/>
</dbReference>
<evidence type="ECO:0000256" key="5">
    <source>
        <dbReference type="ARBA" id="ARBA00023136"/>
    </source>
</evidence>
<keyword evidence="5 10" id="KW-0472">Membrane</keyword>
<evidence type="ECO:0000256" key="3">
    <source>
        <dbReference type="ARBA" id="ARBA00022692"/>
    </source>
</evidence>
<feature type="compositionally biased region" description="Polar residues" evidence="9">
    <location>
        <begin position="947"/>
        <end position="956"/>
    </location>
</feature>
<evidence type="ECO:0000259" key="12">
    <source>
        <dbReference type="PROSITE" id="PS50070"/>
    </source>
</evidence>
<dbReference type="PROSITE" id="PS50958">
    <property type="entry name" value="SMB_2"/>
    <property type="match status" value="1"/>
</dbReference>
<dbReference type="FunFam" id="2.40.20.10:FF:000027">
    <property type="entry name" value="Uncharacterized protein"/>
    <property type="match status" value="1"/>
</dbReference>
<dbReference type="FunFam" id="2.40.20.10:FF:000039">
    <property type="entry name" value="Metalloendopeptidase"/>
    <property type="match status" value="1"/>
</dbReference>
<feature type="disulfide bond" evidence="8">
    <location>
        <begin position="262"/>
        <end position="277"/>
    </location>
</feature>
<dbReference type="GO" id="GO:0007166">
    <property type="term" value="P:cell surface receptor signaling pathway"/>
    <property type="evidence" value="ECO:0007669"/>
    <property type="project" value="InterPro"/>
</dbReference>
<evidence type="ECO:0000256" key="8">
    <source>
        <dbReference type="PROSITE-ProRule" id="PRU00124"/>
    </source>
</evidence>
<evidence type="ECO:0000256" key="10">
    <source>
        <dbReference type="SAM" id="Phobius"/>
    </source>
</evidence>
<dbReference type="RefSeq" id="XP_019633273.1">
    <property type="nucleotide sequence ID" value="XM_019777714.1"/>
</dbReference>
<dbReference type="GO" id="GO:0004930">
    <property type="term" value="F:G protein-coupled receptor activity"/>
    <property type="evidence" value="ECO:0007669"/>
    <property type="project" value="InterPro"/>
</dbReference>
<dbReference type="CDD" id="cd15039">
    <property type="entry name" value="7tmB3_Methuselah-like"/>
    <property type="match status" value="1"/>
</dbReference>
<feature type="compositionally biased region" description="Basic and acidic residues" evidence="9">
    <location>
        <begin position="976"/>
        <end position="996"/>
    </location>
</feature>
<dbReference type="PANTHER" id="PTHR20851">
    <property type="entry name" value="DORSAL INTERACTING PROTEIN 3"/>
    <property type="match status" value="1"/>
</dbReference>
<dbReference type="PRINTS" id="PR00261">
    <property type="entry name" value="LDLRECEPTOR"/>
</dbReference>
<dbReference type="PROSITE" id="PS50070">
    <property type="entry name" value="KRINGLE_2"/>
    <property type="match status" value="2"/>
</dbReference>
<evidence type="ECO:0000256" key="6">
    <source>
        <dbReference type="ARBA" id="ARBA00023157"/>
    </source>
</evidence>
<evidence type="ECO:0000313" key="16">
    <source>
        <dbReference type="RefSeq" id="XP_019633273.1"/>
    </source>
</evidence>
<dbReference type="Pfam" id="PF00051">
    <property type="entry name" value="Kringle"/>
    <property type="match status" value="2"/>
</dbReference>
<evidence type="ECO:0000256" key="2">
    <source>
        <dbReference type="ARBA" id="ARBA00022572"/>
    </source>
</evidence>
<dbReference type="Pfam" id="PF00057">
    <property type="entry name" value="Ldl_recept_a"/>
    <property type="match status" value="1"/>
</dbReference>
<feature type="transmembrane region" description="Helical" evidence="10">
    <location>
        <begin position="780"/>
        <end position="805"/>
    </location>
</feature>
<dbReference type="Gene3D" id="1.20.1070.10">
    <property type="entry name" value="Rhodopsin 7-helix transmembrane proteins"/>
    <property type="match status" value="1"/>
</dbReference>
<organism evidence="15 16">
    <name type="scientific">Branchiostoma belcheri</name>
    <name type="common">Amphioxus</name>
    <dbReference type="NCBI Taxonomy" id="7741"/>
    <lineage>
        <taxon>Eukaryota</taxon>
        <taxon>Metazoa</taxon>
        <taxon>Chordata</taxon>
        <taxon>Cephalochordata</taxon>
        <taxon>Leptocardii</taxon>
        <taxon>Amphioxiformes</taxon>
        <taxon>Branchiostomatidae</taxon>
        <taxon>Branchiostoma</taxon>
    </lineage>
</organism>
<keyword evidence="2 7" id="KW-0420">Kringle</keyword>
<feature type="transmembrane region" description="Helical" evidence="10">
    <location>
        <begin position="637"/>
        <end position="659"/>
    </location>
</feature>
<evidence type="ECO:0000256" key="7">
    <source>
        <dbReference type="PROSITE-ProRule" id="PRU00121"/>
    </source>
</evidence>
<feature type="disulfide bond" evidence="7">
    <location>
        <begin position="413"/>
        <end position="436"/>
    </location>
</feature>
<dbReference type="OrthoDB" id="19606at2759"/>
<dbReference type="SUPFAM" id="SSF57440">
    <property type="entry name" value="Kringle-like"/>
    <property type="match status" value="2"/>
</dbReference>
<protein>
    <submittedName>
        <fullName evidence="16">Uncharacterized protein LOC109476710</fullName>
    </submittedName>
</protein>
<feature type="transmembrane region" description="Helical" evidence="10">
    <location>
        <begin position="704"/>
        <end position="727"/>
    </location>
</feature>
<dbReference type="SUPFAM" id="SSF57424">
    <property type="entry name" value="LDL receptor-like module"/>
    <property type="match status" value="2"/>
</dbReference>
<evidence type="ECO:0000259" key="14">
    <source>
        <dbReference type="PROSITE" id="PS50958"/>
    </source>
</evidence>
<dbReference type="SMART" id="SM00130">
    <property type="entry name" value="KR"/>
    <property type="match status" value="2"/>
</dbReference>
<dbReference type="InterPro" id="IPR017981">
    <property type="entry name" value="GPCR_2-like_7TM"/>
</dbReference>
<feature type="transmembrane region" description="Helical" evidence="10">
    <location>
        <begin position="671"/>
        <end position="692"/>
    </location>
</feature>
<feature type="domain" description="Kringle" evidence="12">
    <location>
        <begin position="280"/>
        <end position="356"/>
    </location>
</feature>
<dbReference type="InterPro" id="IPR013806">
    <property type="entry name" value="Kringle-like"/>
</dbReference>
<feature type="transmembrane region" description="Helical" evidence="10">
    <location>
        <begin position="853"/>
        <end position="878"/>
    </location>
</feature>
<dbReference type="InterPro" id="IPR002172">
    <property type="entry name" value="LDrepeatLR_classA_rpt"/>
</dbReference>
<keyword evidence="6 7" id="KW-1015">Disulfide bond</keyword>